<feature type="signal peptide" evidence="2">
    <location>
        <begin position="1"/>
        <end position="19"/>
    </location>
</feature>
<dbReference type="GO" id="GO:0030888">
    <property type="term" value="P:regulation of B cell proliferation"/>
    <property type="evidence" value="ECO:0007669"/>
    <property type="project" value="TreeGrafter"/>
</dbReference>
<dbReference type="GeneID" id="102366384"/>
<accession>M3XKM6</accession>
<feature type="domain" description="DUF3456" evidence="3">
    <location>
        <begin position="64"/>
        <end position="190"/>
    </location>
</feature>
<reference evidence="5" key="1">
    <citation type="submission" date="2011-08" db="EMBL/GenBank/DDBJ databases">
        <title>The draft genome of Latimeria chalumnae.</title>
        <authorList>
            <person name="Di Palma F."/>
            <person name="Alfoldi J."/>
            <person name="Johnson J."/>
            <person name="Berlin A."/>
            <person name="Gnerre S."/>
            <person name="Jaffe D."/>
            <person name="MacCallum I."/>
            <person name="Young S."/>
            <person name="Walker B.J."/>
            <person name="Lander E."/>
            <person name="Lindblad-Toh K."/>
        </authorList>
    </citation>
    <scope>NUCLEOTIDE SEQUENCE [LARGE SCALE GENOMIC DNA]</scope>
    <source>
        <strain evidence="5">Wild caught</strain>
    </source>
</reference>
<feature type="chain" id="PRO_5004043790" evidence="2">
    <location>
        <begin position="20"/>
        <end position="210"/>
    </location>
</feature>
<dbReference type="GeneTree" id="ENSGT00390000002716"/>
<dbReference type="GO" id="GO:0005576">
    <property type="term" value="C:extracellular region"/>
    <property type="evidence" value="ECO:0007669"/>
    <property type="project" value="TreeGrafter"/>
</dbReference>
<name>M3XKM6_LATCH</name>
<dbReference type="PANTHER" id="PTHR15881">
    <property type="entry name" value="MARGINAL ZONE B- AND B1-CELL-SPECIFIC PROTEIN"/>
    <property type="match status" value="1"/>
</dbReference>
<sequence>MEAVLSGFLVLAFLGLGKAGEEQQVVFGDPPGGDEPQSSGTVRLTSPTVTNEEAYSHHMPEHLRCDACKAILHQMQEYLAKAKSKRSSVKHGQGALSESEVTDVLDRCCSQSWENYGLKEVNGVKRLSGPGLEAEKHMGMVMMGGPWPKRLLQMCHGYLGDVGEEEIYQEYRKSPKSLEKLLCYGSGGTCSKSQPEGRSEHKEKTWRNEL</sequence>
<evidence type="ECO:0000256" key="1">
    <source>
        <dbReference type="SAM" id="MobiDB-lite"/>
    </source>
</evidence>
<dbReference type="InterPro" id="IPR052682">
    <property type="entry name" value="MZB1"/>
</dbReference>
<dbReference type="STRING" id="7897.ENSLACP00000023282"/>
<dbReference type="Bgee" id="ENSLACG00000022207">
    <property type="expression patterns" value="Expressed in muscle tissue and 5 other cell types or tissues"/>
</dbReference>
<protein>
    <submittedName>
        <fullName evidence="4">Marginal zone B and B1 cell specific protein</fullName>
    </submittedName>
</protein>
<feature type="region of interest" description="Disordered" evidence="1">
    <location>
        <begin position="24"/>
        <end position="45"/>
    </location>
</feature>
<feature type="region of interest" description="Disordered" evidence="1">
    <location>
        <begin position="187"/>
        <end position="210"/>
    </location>
</feature>
<dbReference type="KEGG" id="lcm:102366384"/>
<reference evidence="4" key="3">
    <citation type="submission" date="2025-09" db="UniProtKB">
        <authorList>
            <consortium name="Ensembl"/>
        </authorList>
    </citation>
    <scope>IDENTIFICATION</scope>
</reference>
<evidence type="ECO:0000259" key="3">
    <source>
        <dbReference type="Pfam" id="PF11938"/>
    </source>
</evidence>
<feature type="compositionally biased region" description="Basic and acidic residues" evidence="1">
    <location>
        <begin position="195"/>
        <end position="210"/>
    </location>
</feature>
<keyword evidence="5" id="KW-1185">Reference proteome</keyword>
<dbReference type="AlphaFoldDB" id="M3XKM6"/>
<evidence type="ECO:0000313" key="5">
    <source>
        <dbReference type="Proteomes" id="UP000008672"/>
    </source>
</evidence>
<dbReference type="Proteomes" id="UP000008672">
    <property type="component" value="Unassembled WGS sequence"/>
</dbReference>
<dbReference type="EMBL" id="AFYH01018681">
    <property type="status" value="NOT_ANNOTATED_CDS"/>
    <property type="molecule type" value="Genomic_DNA"/>
</dbReference>
<dbReference type="EMBL" id="AFYH01018680">
    <property type="status" value="NOT_ANNOTATED_CDS"/>
    <property type="molecule type" value="Genomic_DNA"/>
</dbReference>
<gene>
    <name evidence="4" type="primary">MZB1</name>
</gene>
<dbReference type="FunCoup" id="M3XKM6">
    <property type="interactions" value="34"/>
</dbReference>
<dbReference type="Pfam" id="PF11938">
    <property type="entry name" value="DUF3456"/>
    <property type="match status" value="1"/>
</dbReference>
<reference evidence="4" key="2">
    <citation type="submission" date="2025-08" db="UniProtKB">
        <authorList>
            <consortium name="Ensembl"/>
        </authorList>
    </citation>
    <scope>IDENTIFICATION</scope>
</reference>
<dbReference type="InParanoid" id="M3XKM6"/>
<dbReference type="eggNOG" id="ENOG502S4B7">
    <property type="taxonomic scope" value="Eukaryota"/>
</dbReference>
<dbReference type="InterPro" id="IPR021852">
    <property type="entry name" value="DUF3456"/>
</dbReference>
<dbReference type="OrthoDB" id="448621at2759"/>
<evidence type="ECO:0000313" key="4">
    <source>
        <dbReference type="Ensembl" id="ENSLACP00000023282.1"/>
    </source>
</evidence>
<dbReference type="Ensembl" id="ENSLACT00000025574.1">
    <property type="protein sequence ID" value="ENSLACP00000023282.1"/>
    <property type="gene ID" value="ENSLACG00000022207.1"/>
</dbReference>
<dbReference type="PANTHER" id="PTHR15881:SF2">
    <property type="entry name" value="MARGINAL ZONE B- AND B1-CELL-SPECIFIC PROTEIN"/>
    <property type="match status" value="1"/>
</dbReference>
<dbReference type="OMA" id="QNWQDYG"/>
<proteinExistence type="predicted"/>
<organism evidence="4 5">
    <name type="scientific">Latimeria chalumnae</name>
    <name type="common">Coelacanth</name>
    <dbReference type="NCBI Taxonomy" id="7897"/>
    <lineage>
        <taxon>Eukaryota</taxon>
        <taxon>Metazoa</taxon>
        <taxon>Chordata</taxon>
        <taxon>Craniata</taxon>
        <taxon>Vertebrata</taxon>
        <taxon>Euteleostomi</taxon>
        <taxon>Coelacanthiformes</taxon>
        <taxon>Coelacanthidae</taxon>
        <taxon>Latimeria</taxon>
    </lineage>
</organism>
<dbReference type="GO" id="GO:0034663">
    <property type="term" value="C:endoplasmic reticulum chaperone complex"/>
    <property type="evidence" value="ECO:0007669"/>
    <property type="project" value="TreeGrafter"/>
</dbReference>
<feature type="compositionally biased region" description="Polar residues" evidence="1">
    <location>
        <begin position="36"/>
        <end position="45"/>
    </location>
</feature>
<dbReference type="HOGENOM" id="CLU_113467_1_0_1"/>
<evidence type="ECO:0000256" key="2">
    <source>
        <dbReference type="SAM" id="SignalP"/>
    </source>
</evidence>
<keyword evidence="2" id="KW-0732">Signal</keyword>